<dbReference type="Proteomes" id="UP000042997">
    <property type="component" value="Unassembled WGS sequence"/>
</dbReference>
<feature type="region of interest" description="Disordered" evidence="1">
    <location>
        <begin position="59"/>
        <end position="108"/>
    </location>
</feature>
<reference evidence="2 3" key="1">
    <citation type="journal article" date="2014" name="Genome Announc.">
        <title>Draft Genome Sequence of Propane- and Butane-Oxidizing Actinobacterium Rhodococcus ruber IEGM 231.</title>
        <authorList>
            <person name="Ivshina I.B."/>
            <person name="Kuyukina M.S."/>
            <person name="Krivoruchko A.V."/>
            <person name="Barbe V."/>
            <person name="Fischer C."/>
        </authorList>
    </citation>
    <scope>NUCLEOTIDE SEQUENCE [LARGE SCALE GENOMIC DNA]</scope>
</reference>
<dbReference type="RefSeq" id="WP_040275446.1">
    <property type="nucleotide sequence ID" value="NZ_JABFDS010000001.1"/>
</dbReference>
<feature type="compositionally biased region" description="Low complexity" evidence="1">
    <location>
        <begin position="60"/>
        <end position="100"/>
    </location>
</feature>
<dbReference type="AlphaFoldDB" id="A0A098BUA1"/>
<dbReference type="OrthoDB" id="4737390at2"/>
<dbReference type="EMBL" id="CCSD01000109">
    <property type="protein sequence ID" value="CDZ92288.1"/>
    <property type="molecule type" value="Genomic_DNA"/>
</dbReference>
<accession>A0A098BUA1</accession>
<evidence type="ECO:0000313" key="2">
    <source>
        <dbReference type="EMBL" id="CDZ92288.1"/>
    </source>
</evidence>
<proteinExistence type="predicted"/>
<evidence type="ECO:0000256" key="1">
    <source>
        <dbReference type="SAM" id="MobiDB-lite"/>
    </source>
</evidence>
<gene>
    <name evidence="2" type="ORF">RHRU231_930167</name>
</gene>
<sequence>MTEYILTATRFDQILARDEKGRVTHLVRRRRGDTVTGLDEGEVERLLRAGAIIDAEQVRPAAAPPVADGPSAAGAGDSDGQPAGDPAAADQSAPAPAAVPRPKQAADKDDWIAYAISRGWDEADARSMTKPQLLAALAE</sequence>
<protein>
    <submittedName>
        <fullName evidence="2">Uncharacterized protein</fullName>
    </submittedName>
</protein>
<evidence type="ECO:0000313" key="3">
    <source>
        <dbReference type="Proteomes" id="UP000042997"/>
    </source>
</evidence>
<organism evidence="2 3">
    <name type="scientific">Rhodococcus ruber</name>
    <dbReference type="NCBI Taxonomy" id="1830"/>
    <lineage>
        <taxon>Bacteria</taxon>
        <taxon>Bacillati</taxon>
        <taxon>Actinomycetota</taxon>
        <taxon>Actinomycetes</taxon>
        <taxon>Mycobacteriales</taxon>
        <taxon>Nocardiaceae</taxon>
        <taxon>Rhodococcus</taxon>
    </lineage>
</organism>
<name>A0A098BUA1_9NOCA</name>